<evidence type="ECO:0000313" key="1">
    <source>
        <dbReference type="Proteomes" id="UP001732720"/>
    </source>
</evidence>
<reference evidence="2" key="1">
    <citation type="submission" date="2025-08" db="UniProtKB">
        <authorList>
            <consortium name="RefSeq"/>
        </authorList>
    </citation>
    <scope>IDENTIFICATION</scope>
</reference>
<proteinExistence type="predicted"/>
<name>A0AC58MDY0_CASCN</name>
<organism evidence="1 2">
    <name type="scientific">Castor canadensis</name>
    <name type="common">American beaver</name>
    <dbReference type="NCBI Taxonomy" id="51338"/>
    <lineage>
        <taxon>Eukaryota</taxon>
        <taxon>Metazoa</taxon>
        <taxon>Chordata</taxon>
        <taxon>Craniata</taxon>
        <taxon>Vertebrata</taxon>
        <taxon>Euteleostomi</taxon>
        <taxon>Mammalia</taxon>
        <taxon>Eutheria</taxon>
        <taxon>Euarchontoglires</taxon>
        <taxon>Glires</taxon>
        <taxon>Rodentia</taxon>
        <taxon>Castorimorpha</taxon>
        <taxon>Castoridae</taxon>
        <taxon>Castor</taxon>
    </lineage>
</organism>
<keyword evidence="1" id="KW-1185">Reference proteome</keyword>
<protein>
    <submittedName>
        <fullName evidence="2">Abl interactor 2 isoform X28</fullName>
    </submittedName>
</protein>
<dbReference type="Proteomes" id="UP001732720">
    <property type="component" value="Chromosome 4"/>
</dbReference>
<evidence type="ECO:0000313" key="2">
    <source>
        <dbReference type="RefSeq" id="XP_073927597.1"/>
    </source>
</evidence>
<gene>
    <name evidence="2" type="primary">Abi2</name>
</gene>
<dbReference type="RefSeq" id="XP_073927597.1">
    <property type="nucleotide sequence ID" value="XM_074071496.1"/>
</dbReference>
<sequence>MAELQMLLEEEIPGGRRALFDSYTNLERVADYCENNYIQSTDKQRALEETKAYTTQSLASVAYLINTLANNVLQMLDIQASQLRRMESSINHISQVSTQNMKMGGLPRTTPPTQKPPSPPMSGKGTLGSSGSSGGSHPSSRSSSRENSGSGSVGVPIAVPTPSPPSVFPAPAGSAGTPPLPATSASAPTPLVPATVPSSTAPDAAAGGAQTLADGFTSPTPPVVSSNPPTGHPVQFYSMNRPASRHTPPTIGGSLPYRRPPSITSQTSLQTQMNGGPFYSQNPVSDTPPPPPPVEEPVFDESPPPPPPPEDYEEEEAAVVEYSDPYAEEDPPWAPRSYLEKVVAIYDYTKDKEDELSFQEGAIIYVIKKNDDGWYEGVMNGVTGLFPGNYVESIMHYSE</sequence>
<accession>A0AC58MDY0</accession>